<dbReference type="RefSeq" id="WP_204905870.1">
    <property type="nucleotide sequence ID" value="NZ_JACJKS010000004.1"/>
</dbReference>
<comment type="caution">
    <text evidence="3">The sequence shown here is derived from an EMBL/GenBank/DDBJ whole genome shotgun (WGS) entry which is preliminary data.</text>
</comment>
<evidence type="ECO:0000313" key="4">
    <source>
        <dbReference type="Proteomes" id="UP000705508"/>
    </source>
</evidence>
<dbReference type="Gene3D" id="1.10.10.10">
    <property type="entry name" value="Winged helix-like DNA-binding domain superfamily/Winged helix DNA-binding domain"/>
    <property type="match status" value="1"/>
</dbReference>
<dbReference type="PANTHER" id="PTHR43022:SF1">
    <property type="entry name" value="PROTEIN SMF"/>
    <property type="match status" value="1"/>
</dbReference>
<protein>
    <submittedName>
        <fullName evidence="3">DNA-protecting protein DprA</fullName>
    </submittedName>
</protein>
<gene>
    <name evidence="3" type="primary">dprA</name>
    <name evidence="3" type="ORF">H6A20_03940</name>
</gene>
<proteinExistence type="inferred from homology"/>
<comment type="similarity">
    <text evidence="1">Belongs to the DprA/Smf family.</text>
</comment>
<name>A0A938XBX4_9CLOT</name>
<feature type="domain" description="Smf/DprA SLOG" evidence="2">
    <location>
        <begin position="77"/>
        <end position="284"/>
    </location>
</feature>
<dbReference type="Gene3D" id="3.40.50.450">
    <property type="match status" value="1"/>
</dbReference>
<dbReference type="InterPro" id="IPR036388">
    <property type="entry name" value="WH-like_DNA-bd_sf"/>
</dbReference>
<dbReference type="InterPro" id="IPR057666">
    <property type="entry name" value="DrpA_SLOG"/>
</dbReference>
<dbReference type="AlphaFoldDB" id="A0A938XBX4"/>
<dbReference type="GO" id="GO:0009294">
    <property type="term" value="P:DNA-mediated transformation"/>
    <property type="evidence" value="ECO:0007669"/>
    <property type="project" value="InterPro"/>
</dbReference>
<accession>A0A938XBX4</accession>
<dbReference type="Proteomes" id="UP000705508">
    <property type="component" value="Unassembled WGS sequence"/>
</dbReference>
<dbReference type="SUPFAM" id="SSF102405">
    <property type="entry name" value="MCP/YpsA-like"/>
    <property type="match status" value="1"/>
</dbReference>
<dbReference type="Pfam" id="PF02481">
    <property type="entry name" value="DNA_processg_A"/>
    <property type="match status" value="1"/>
</dbReference>
<reference evidence="3" key="2">
    <citation type="journal article" date="2021" name="Sci. Rep.">
        <title>The distribution of antibiotic resistance genes in chicken gut microbiota commensals.</title>
        <authorList>
            <person name="Juricova H."/>
            <person name="Matiasovicova J."/>
            <person name="Kubasova T."/>
            <person name="Cejkova D."/>
            <person name="Rychlik I."/>
        </authorList>
    </citation>
    <scope>NUCLEOTIDE SEQUENCE</scope>
    <source>
        <strain evidence="3">An582</strain>
    </source>
</reference>
<reference evidence="3" key="1">
    <citation type="submission" date="2020-08" db="EMBL/GenBank/DDBJ databases">
        <authorList>
            <person name="Cejkova D."/>
            <person name="Kubasova T."/>
            <person name="Jahodarova E."/>
            <person name="Rychlik I."/>
        </authorList>
    </citation>
    <scope>NUCLEOTIDE SEQUENCE</scope>
    <source>
        <strain evidence="3">An582</strain>
    </source>
</reference>
<evidence type="ECO:0000256" key="1">
    <source>
        <dbReference type="ARBA" id="ARBA00006525"/>
    </source>
</evidence>
<dbReference type="PANTHER" id="PTHR43022">
    <property type="entry name" value="PROTEIN SMF"/>
    <property type="match status" value="1"/>
</dbReference>
<dbReference type="NCBIfam" id="TIGR00732">
    <property type="entry name" value="dprA"/>
    <property type="match status" value="1"/>
</dbReference>
<dbReference type="InterPro" id="IPR003488">
    <property type="entry name" value="DprA"/>
</dbReference>
<dbReference type="EMBL" id="JACJKS010000004">
    <property type="protein sequence ID" value="MBM6947818.1"/>
    <property type="molecule type" value="Genomic_DNA"/>
</dbReference>
<evidence type="ECO:0000313" key="3">
    <source>
        <dbReference type="EMBL" id="MBM6947818.1"/>
    </source>
</evidence>
<organism evidence="3 4">
    <name type="scientific">Mordavella massiliensis</name>
    <dbReference type="NCBI Taxonomy" id="1871024"/>
    <lineage>
        <taxon>Bacteria</taxon>
        <taxon>Bacillati</taxon>
        <taxon>Bacillota</taxon>
        <taxon>Clostridia</taxon>
        <taxon>Eubacteriales</taxon>
        <taxon>Clostridiaceae</taxon>
        <taxon>Mordavella</taxon>
    </lineage>
</organism>
<evidence type="ECO:0000259" key="2">
    <source>
        <dbReference type="Pfam" id="PF02481"/>
    </source>
</evidence>
<sequence length="371" mass="40157">MKYEYWLASIRPLSDRKKERIRERAGSGEAAYYIEEKELAGMEFLTEKDREVIRLFRKKRDPAAEYDRLKEQGIRFVPCFDPAYPGRLKRTAGYPYALYVKGRLPEDARPSVAIVGARQCSAYGEGQALRFARYLAQRGVQIVSGMALGIDGAAGRGAINGGGDTYAVLGSGADVCYPAQNKGLYGDIIKTGGILSEQLPGTAPRREYFPARNRIISALADAVLVMEARQKSGSLITADMALEQGRDVYVLPGPVDSPLSRGCNELIRQGAGILLSPEELLEELAPDLAAGRGGCAGPGTAAGAEKSDKIEKVLESTENIVYSCVGLYPGSLGSLLEKTGLSPSVLMETLVALQLKGYVKEISKGYYIRAR</sequence>